<sequence length="331" mass="36289">MAATFCWFALVSVLVTAVQADVWVKLTVVKFERKPCTRDMQMPECVAAMNHMTLEQQMLPSHARRITTLDIVNGESSSIWTHFVEGRIADWAVSLQFLGIDPVYGILRTCDTSAFVRVFHDAPKASSDGNAVIGELNDEVDGQNQEKTIRIEGHCFVATIQVQAQRDICPWCVDNVSTTPSAVVSTLNPVEERNAMFSLITMLVLLTIGVVSSCSSIVLAILLCRKPTVISVYDSPLAGSNLRRVQLMSVTSKSTQKSWLTATSTSNELDESWGDIDSLKLEAACDSPIADVFSKQHGTTLESLEDEADANVYQDIAPNFLPLCMSSPVHV</sequence>
<evidence type="ECO:0000313" key="4">
    <source>
        <dbReference type="EMBL" id="CAD6190358.1"/>
    </source>
</evidence>
<feature type="signal peptide" evidence="2">
    <location>
        <begin position="1"/>
        <end position="20"/>
    </location>
</feature>
<name>A0A8S1H6T1_9PELO</name>
<dbReference type="Proteomes" id="UP000835052">
    <property type="component" value="Unassembled WGS sequence"/>
</dbReference>
<evidence type="ECO:0000259" key="3">
    <source>
        <dbReference type="Pfam" id="PF25330"/>
    </source>
</evidence>
<keyword evidence="1" id="KW-1133">Transmembrane helix</keyword>
<dbReference type="InterPro" id="IPR040426">
    <property type="entry name" value="C05B5.4-like"/>
</dbReference>
<gene>
    <name evidence="4" type="ORF">CAUJ_LOCUS6277</name>
</gene>
<dbReference type="PANTHER" id="PTHR38626:SF2">
    <property type="entry name" value="CUB DOMAIN-CONTAINING PROTEIN"/>
    <property type="match status" value="1"/>
</dbReference>
<reference evidence="4" key="1">
    <citation type="submission" date="2020-10" db="EMBL/GenBank/DDBJ databases">
        <authorList>
            <person name="Kikuchi T."/>
        </authorList>
    </citation>
    <scope>NUCLEOTIDE SEQUENCE</scope>
    <source>
        <strain evidence="4">NKZ352</strain>
    </source>
</reference>
<dbReference type="PANTHER" id="PTHR38626">
    <property type="entry name" value="SKN-1 DEPENDENT ZYGOTIC TRANSCRIPT-RELATED"/>
    <property type="match status" value="1"/>
</dbReference>
<dbReference type="InterPro" id="IPR057569">
    <property type="entry name" value="C2_nem"/>
</dbReference>
<comment type="caution">
    <text evidence="4">The sequence shown here is derived from an EMBL/GenBank/DDBJ whole genome shotgun (WGS) entry which is preliminary data.</text>
</comment>
<dbReference type="Pfam" id="PF25330">
    <property type="entry name" value="C2_nem"/>
    <property type="match status" value="1"/>
</dbReference>
<proteinExistence type="predicted"/>
<evidence type="ECO:0000313" key="5">
    <source>
        <dbReference type="Proteomes" id="UP000835052"/>
    </source>
</evidence>
<evidence type="ECO:0000256" key="1">
    <source>
        <dbReference type="SAM" id="Phobius"/>
    </source>
</evidence>
<feature type="domain" description="C2" evidence="3">
    <location>
        <begin position="22"/>
        <end position="165"/>
    </location>
</feature>
<keyword evidence="2" id="KW-0732">Signal</keyword>
<accession>A0A8S1H6T1</accession>
<feature type="chain" id="PRO_5035734028" description="C2 domain-containing protein" evidence="2">
    <location>
        <begin position="21"/>
        <end position="331"/>
    </location>
</feature>
<keyword evidence="5" id="KW-1185">Reference proteome</keyword>
<dbReference type="AlphaFoldDB" id="A0A8S1H6T1"/>
<dbReference type="EMBL" id="CAJGYM010000015">
    <property type="protein sequence ID" value="CAD6190358.1"/>
    <property type="molecule type" value="Genomic_DNA"/>
</dbReference>
<feature type="transmembrane region" description="Helical" evidence="1">
    <location>
        <begin position="195"/>
        <end position="223"/>
    </location>
</feature>
<keyword evidence="1" id="KW-0812">Transmembrane</keyword>
<evidence type="ECO:0000256" key="2">
    <source>
        <dbReference type="SAM" id="SignalP"/>
    </source>
</evidence>
<organism evidence="4 5">
    <name type="scientific">Caenorhabditis auriculariae</name>
    <dbReference type="NCBI Taxonomy" id="2777116"/>
    <lineage>
        <taxon>Eukaryota</taxon>
        <taxon>Metazoa</taxon>
        <taxon>Ecdysozoa</taxon>
        <taxon>Nematoda</taxon>
        <taxon>Chromadorea</taxon>
        <taxon>Rhabditida</taxon>
        <taxon>Rhabditina</taxon>
        <taxon>Rhabditomorpha</taxon>
        <taxon>Rhabditoidea</taxon>
        <taxon>Rhabditidae</taxon>
        <taxon>Peloderinae</taxon>
        <taxon>Caenorhabditis</taxon>
    </lineage>
</organism>
<dbReference type="OrthoDB" id="5790796at2759"/>
<protein>
    <recommendedName>
        <fullName evidence="3">C2 domain-containing protein</fullName>
    </recommendedName>
</protein>
<keyword evidence="1" id="KW-0472">Membrane</keyword>